<dbReference type="OrthoDB" id="43654at2759"/>
<reference evidence="3 4" key="1">
    <citation type="submission" date="2015-10" db="EMBL/GenBank/DDBJ databases">
        <title>Full genome of DAOMC 229536 Phialocephala scopiformis, a fungal endophyte of spruce producing the potent anti-insectan compound rugulosin.</title>
        <authorList>
            <consortium name="DOE Joint Genome Institute"/>
            <person name="Walker A.K."/>
            <person name="Frasz S.L."/>
            <person name="Seifert K.A."/>
            <person name="Miller J.D."/>
            <person name="Mondo S.J."/>
            <person name="Labutti K."/>
            <person name="Lipzen A."/>
            <person name="Dockter R."/>
            <person name="Kennedy M."/>
            <person name="Grigoriev I.V."/>
            <person name="Spatafora J.W."/>
        </authorList>
    </citation>
    <scope>NUCLEOTIDE SEQUENCE [LARGE SCALE GENOMIC DNA]</scope>
    <source>
        <strain evidence="3 4">CBS 120377</strain>
    </source>
</reference>
<feature type="domain" description="Asl1-like glycosyl hydrolase catalytic" evidence="2">
    <location>
        <begin position="27"/>
        <end position="113"/>
    </location>
</feature>
<dbReference type="EMBL" id="KQ947417">
    <property type="protein sequence ID" value="KUJ16025.1"/>
    <property type="molecule type" value="Genomic_DNA"/>
</dbReference>
<dbReference type="PANTHER" id="PTHR34154">
    <property type="entry name" value="ALKALI-SENSITIVE LINKAGE PROTEIN 1"/>
    <property type="match status" value="1"/>
</dbReference>
<dbReference type="InterPro" id="IPR053183">
    <property type="entry name" value="ASL1"/>
</dbReference>
<dbReference type="InParanoid" id="A0A194X775"/>
<sequence length="286" mass="31961">MRIFLQLLLAALPATTFERSSKRGLVFTPAKPFPADDQYWIQPSSDLTWYYNYMAQPSPQYANISQSKFEFIPMMWGAPTNTSDNTFSDTVQSLIFNGMDIQHVLTFNEPDGPEIVPLQQMGIKAVAPAVTQRSLPWLANFYGNCTSCNPDFIPLHFYGDYKDFTTYVGSVVFAYPNTPIWITEYTYDHQSLQTTQDFFNISAKYLDGTSFIERYSYFEAFRSYGSNVGLNAAMLTTGGLLTSIGSWYLGGAATNNIRTGPGSAASHTVSMPVVVSLIESYRSSEC</sequence>
<dbReference type="Proteomes" id="UP000070700">
    <property type="component" value="Unassembled WGS sequence"/>
</dbReference>
<feature type="signal peptide" evidence="1">
    <location>
        <begin position="1"/>
        <end position="16"/>
    </location>
</feature>
<dbReference type="InterPro" id="IPR024655">
    <property type="entry name" value="Asl1_glyco_hydro_catalytic"/>
</dbReference>
<dbReference type="GeneID" id="28830920"/>
<evidence type="ECO:0000313" key="3">
    <source>
        <dbReference type="EMBL" id="KUJ16025.1"/>
    </source>
</evidence>
<accession>A0A194X775</accession>
<name>A0A194X775_MOLSC</name>
<dbReference type="GO" id="GO:0009277">
    <property type="term" value="C:fungal-type cell wall"/>
    <property type="evidence" value="ECO:0007669"/>
    <property type="project" value="TreeGrafter"/>
</dbReference>
<feature type="chain" id="PRO_5008267905" description="Asl1-like glycosyl hydrolase catalytic domain-containing protein" evidence="1">
    <location>
        <begin position="17"/>
        <end position="286"/>
    </location>
</feature>
<evidence type="ECO:0000313" key="4">
    <source>
        <dbReference type="Proteomes" id="UP000070700"/>
    </source>
</evidence>
<dbReference type="GO" id="GO:0071966">
    <property type="term" value="P:fungal-type cell wall polysaccharide metabolic process"/>
    <property type="evidence" value="ECO:0007669"/>
    <property type="project" value="TreeGrafter"/>
</dbReference>
<protein>
    <recommendedName>
        <fullName evidence="2">Asl1-like glycosyl hydrolase catalytic domain-containing protein</fullName>
    </recommendedName>
</protein>
<gene>
    <name evidence="3" type="ORF">LY89DRAFT_750204</name>
</gene>
<dbReference type="KEGG" id="psco:LY89DRAFT_750204"/>
<feature type="domain" description="Asl1-like glycosyl hydrolase catalytic" evidence="2">
    <location>
        <begin position="115"/>
        <end position="248"/>
    </location>
</feature>
<dbReference type="RefSeq" id="XP_018070380.1">
    <property type="nucleotide sequence ID" value="XM_018221194.1"/>
</dbReference>
<dbReference type="Gene3D" id="3.20.20.80">
    <property type="entry name" value="Glycosidases"/>
    <property type="match status" value="1"/>
</dbReference>
<evidence type="ECO:0000259" key="2">
    <source>
        <dbReference type="Pfam" id="PF11790"/>
    </source>
</evidence>
<proteinExistence type="predicted"/>
<dbReference type="PANTHER" id="PTHR34154:SF3">
    <property type="entry name" value="ALKALI-SENSITIVE LINKAGE PROTEIN 1"/>
    <property type="match status" value="1"/>
</dbReference>
<keyword evidence="4" id="KW-1185">Reference proteome</keyword>
<dbReference type="AlphaFoldDB" id="A0A194X775"/>
<dbReference type="SUPFAM" id="SSF51445">
    <property type="entry name" value="(Trans)glycosidases"/>
    <property type="match status" value="1"/>
</dbReference>
<organism evidence="3 4">
    <name type="scientific">Mollisia scopiformis</name>
    <name type="common">Conifer needle endophyte fungus</name>
    <name type="synonym">Phialocephala scopiformis</name>
    <dbReference type="NCBI Taxonomy" id="149040"/>
    <lineage>
        <taxon>Eukaryota</taxon>
        <taxon>Fungi</taxon>
        <taxon>Dikarya</taxon>
        <taxon>Ascomycota</taxon>
        <taxon>Pezizomycotina</taxon>
        <taxon>Leotiomycetes</taxon>
        <taxon>Helotiales</taxon>
        <taxon>Mollisiaceae</taxon>
        <taxon>Mollisia</taxon>
    </lineage>
</organism>
<evidence type="ECO:0000256" key="1">
    <source>
        <dbReference type="SAM" id="SignalP"/>
    </source>
</evidence>
<keyword evidence="1" id="KW-0732">Signal</keyword>
<dbReference type="InterPro" id="IPR017853">
    <property type="entry name" value="GH"/>
</dbReference>
<dbReference type="Pfam" id="PF11790">
    <property type="entry name" value="Glyco_hydro_cc"/>
    <property type="match status" value="2"/>
</dbReference>